<dbReference type="InterPro" id="IPR012903">
    <property type="entry name" value="Nif11"/>
</dbReference>
<dbReference type="EMBL" id="JADEWB010000180">
    <property type="protein sequence ID" value="MBE9238507.1"/>
    <property type="molecule type" value="Genomic_DNA"/>
</dbReference>
<evidence type="ECO:0000259" key="1">
    <source>
        <dbReference type="Pfam" id="PF07862"/>
    </source>
</evidence>
<reference evidence="2 3" key="1">
    <citation type="submission" date="2020-10" db="EMBL/GenBank/DDBJ databases">
        <authorList>
            <person name="Castelo-Branco R."/>
            <person name="Eusebio N."/>
            <person name="Adriana R."/>
            <person name="Vieira A."/>
            <person name="Brugerolle De Fraissinette N."/>
            <person name="Rezende De Castro R."/>
            <person name="Schneider M.P."/>
            <person name="Vasconcelos V."/>
            <person name="Leao P.N."/>
        </authorList>
    </citation>
    <scope>NUCLEOTIDE SEQUENCE [LARGE SCALE GENOMIC DNA]</scope>
    <source>
        <strain evidence="2 3">LEGE 00250</strain>
    </source>
</reference>
<organism evidence="2 3">
    <name type="scientific">Sphaerospermopsis aphanizomenoides LEGE 00250</name>
    <dbReference type="NCBI Taxonomy" id="2777972"/>
    <lineage>
        <taxon>Bacteria</taxon>
        <taxon>Bacillati</taxon>
        <taxon>Cyanobacteriota</taxon>
        <taxon>Cyanophyceae</taxon>
        <taxon>Nostocales</taxon>
        <taxon>Aphanizomenonaceae</taxon>
        <taxon>Sphaerospermopsis</taxon>
        <taxon>Sphaerospermopsis aphanizomenoides</taxon>
    </lineage>
</organism>
<feature type="domain" description="Nif11" evidence="1">
    <location>
        <begin position="1"/>
        <end position="48"/>
    </location>
</feature>
<dbReference type="RefSeq" id="WP_193943967.1">
    <property type="nucleotide sequence ID" value="NZ_JADEWB010000180.1"/>
</dbReference>
<dbReference type="NCBIfam" id="TIGR03798">
    <property type="entry name" value="leader_Nif11"/>
    <property type="match status" value="1"/>
</dbReference>
<evidence type="ECO:0000313" key="3">
    <source>
        <dbReference type="Proteomes" id="UP000606776"/>
    </source>
</evidence>
<dbReference type="Proteomes" id="UP000606776">
    <property type="component" value="Unassembled WGS sequence"/>
</dbReference>
<proteinExistence type="predicted"/>
<protein>
    <submittedName>
        <fullName evidence="2">Nif11-like leader peptide family natural product</fullName>
    </submittedName>
</protein>
<gene>
    <name evidence="2" type="ORF">IQ227_21410</name>
</gene>
<comment type="caution">
    <text evidence="2">The sequence shown here is derived from an EMBL/GenBank/DDBJ whole genome shotgun (WGS) entry which is preliminary data.</text>
</comment>
<dbReference type="InterPro" id="IPR022516">
    <property type="entry name" value="CHP03798_Ocin"/>
</dbReference>
<dbReference type="Pfam" id="PF07862">
    <property type="entry name" value="Nif11"/>
    <property type="match status" value="1"/>
</dbReference>
<sequence>MSFENVRAFYERLANDEAFRAEIQAVESKEAGQEILTNSGYDFTPEEFEEYTANLLETNVSEDGFRDLDEKELDAVFGGVSFLLRYPRMVQMMYGVVTSTIRRIVY</sequence>
<keyword evidence="3" id="KW-1185">Reference proteome</keyword>
<accession>A0ABR9VJ48</accession>
<name>A0ABR9VJ48_9CYAN</name>
<evidence type="ECO:0000313" key="2">
    <source>
        <dbReference type="EMBL" id="MBE9238507.1"/>
    </source>
</evidence>